<reference evidence="4" key="1">
    <citation type="journal article" date="2015" name="Nat. Genet.">
        <title>The pineapple genome and the evolution of CAM photosynthesis.</title>
        <authorList>
            <person name="Ming R."/>
            <person name="VanBuren R."/>
            <person name="Wai C.M."/>
            <person name="Tang H."/>
            <person name="Schatz M.C."/>
            <person name="Bowers J.E."/>
            <person name="Lyons E."/>
            <person name="Wang M.L."/>
            <person name="Chen J."/>
            <person name="Biggers E."/>
            <person name="Zhang J."/>
            <person name="Huang L."/>
            <person name="Zhang L."/>
            <person name="Miao W."/>
            <person name="Zhang J."/>
            <person name="Ye Z."/>
            <person name="Miao C."/>
            <person name="Lin Z."/>
            <person name="Wang H."/>
            <person name="Zhou H."/>
            <person name="Yim W.C."/>
            <person name="Priest H.D."/>
            <person name="Zheng C."/>
            <person name="Woodhouse M."/>
            <person name="Edger P.P."/>
            <person name="Guyot R."/>
            <person name="Guo H.B."/>
            <person name="Guo H."/>
            <person name="Zheng G."/>
            <person name="Singh R."/>
            <person name="Sharma A."/>
            <person name="Min X."/>
            <person name="Zheng Y."/>
            <person name="Lee H."/>
            <person name="Gurtowski J."/>
            <person name="Sedlazeck F.J."/>
            <person name="Harkess A."/>
            <person name="McKain M.R."/>
            <person name="Liao Z."/>
            <person name="Fang J."/>
            <person name="Liu J."/>
            <person name="Zhang X."/>
            <person name="Zhang Q."/>
            <person name="Hu W."/>
            <person name="Qin Y."/>
            <person name="Wang K."/>
            <person name="Chen L.Y."/>
            <person name="Shirley N."/>
            <person name="Lin Y.R."/>
            <person name="Liu L.Y."/>
            <person name="Hernandez A.G."/>
            <person name="Wright C.L."/>
            <person name="Bulone V."/>
            <person name="Tuskan G.A."/>
            <person name="Heath K."/>
            <person name="Zee F."/>
            <person name="Moore P.H."/>
            <person name="Sunkar R."/>
            <person name="Leebens-Mack J.H."/>
            <person name="Mockler T."/>
            <person name="Bennetzen J.L."/>
            <person name="Freeling M."/>
            <person name="Sankoff D."/>
            <person name="Paterson A.H."/>
            <person name="Zhu X."/>
            <person name="Yang X."/>
            <person name="Smith J.A."/>
            <person name="Cushman J.C."/>
            <person name="Paull R.E."/>
            <person name="Yu Q."/>
        </authorList>
    </citation>
    <scope>NUCLEOTIDE SEQUENCE [LARGE SCALE GENOMIC DNA]</scope>
    <source>
        <strain evidence="4">cv. F153</strain>
    </source>
</reference>
<evidence type="ECO:0000256" key="1">
    <source>
        <dbReference type="PROSITE-ProRule" id="PRU00047"/>
    </source>
</evidence>
<keyword evidence="1" id="KW-0479">Metal-binding</keyword>
<feature type="compositionally biased region" description="Polar residues" evidence="2">
    <location>
        <begin position="103"/>
        <end position="118"/>
    </location>
</feature>
<dbReference type="OrthoDB" id="427960at2759"/>
<evidence type="ECO:0000256" key="2">
    <source>
        <dbReference type="SAM" id="MobiDB-lite"/>
    </source>
</evidence>
<feature type="region of interest" description="Disordered" evidence="2">
    <location>
        <begin position="64"/>
        <end position="118"/>
    </location>
</feature>
<feature type="domain" description="CCHC-type" evidence="3">
    <location>
        <begin position="140"/>
        <end position="153"/>
    </location>
</feature>
<dbReference type="Gene3D" id="4.10.60.10">
    <property type="entry name" value="Zinc finger, CCHC-type"/>
    <property type="match status" value="1"/>
</dbReference>
<keyword evidence="1" id="KW-0863">Zinc-finger</keyword>
<evidence type="ECO:0000313" key="4">
    <source>
        <dbReference type="Proteomes" id="UP000515123"/>
    </source>
</evidence>
<dbReference type="InterPro" id="IPR001878">
    <property type="entry name" value="Znf_CCHC"/>
</dbReference>
<evidence type="ECO:0000313" key="5">
    <source>
        <dbReference type="RefSeq" id="XP_020080065.1"/>
    </source>
</evidence>
<dbReference type="PROSITE" id="PS50158">
    <property type="entry name" value="ZF_CCHC"/>
    <property type="match status" value="1"/>
</dbReference>
<dbReference type="AlphaFoldDB" id="A0A6P5EEY3"/>
<evidence type="ECO:0000259" key="3">
    <source>
        <dbReference type="PROSITE" id="PS50158"/>
    </source>
</evidence>
<dbReference type="InterPro" id="IPR036875">
    <property type="entry name" value="Znf_CCHC_sf"/>
</dbReference>
<gene>
    <name evidence="5" type="primary">LOC109703761</name>
</gene>
<dbReference type="GO" id="GO:0003676">
    <property type="term" value="F:nucleic acid binding"/>
    <property type="evidence" value="ECO:0007669"/>
    <property type="project" value="InterPro"/>
</dbReference>
<dbReference type="RefSeq" id="XP_020080065.1">
    <property type="nucleotide sequence ID" value="XM_020224476.1"/>
</dbReference>
<dbReference type="SMART" id="SM00343">
    <property type="entry name" value="ZnF_C2HC"/>
    <property type="match status" value="2"/>
</dbReference>
<reference evidence="5" key="2">
    <citation type="submission" date="2025-08" db="UniProtKB">
        <authorList>
            <consortium name="RefSeq"/>
        </authorList>
    </citation>
    <scope>IDENTIFICATION</scope>
    <source>
        <tissue evidence="5">Leaf</tissue>
    </source>
</reference>
<protein>
    <submittedName>
        <fullName evidence="5">Uncharacterized protein LOC109703761</fullName>
    </submittedName>
</protein>
<name>A0A6P5EEY3_ANACO</name>
<proteinExistence type="predicted"/>
<dbReference type="Pfam" id="PF00098">
    <property type="entry name" value="zf-CCHC"/>
    <property type="match status" value="1"/>
</dbReference>
<dbReference type="GeneID" id="109703761"/>
<dbReference type="SUPFAM" id="SSF57756">
    <property type="entry name" value="Retrovirus zinc finger-like domains"/>
    <property type="match status" value="1"/>
</dbReference>
<organism evidence="4 5">
    <name type="scientific">Ananas comosus</name>
    <name type="common">Pineapple</name>
    <name type="synonym">Ananas ananas</name>
    <dbReference type="NCBI Taxonomy" id="4615"/>
    <lineage>
        <taxon>Eukaryota</taxon>
        <taxon>Viridiplantae</taxon>
        <taxon>Streptophyta</taxon>
        <taxon>Embryophyta</taxon>
        <taxon>Tracheophyta</taxon>
        <taxon>Spermatophyta</taxon>
        <taxon>Magnoliopsida</taxon>
        <taxon>Liliopsida</taxon>
        <taxon>Poales</taxon>
        <taxon>Bromeliaceae</taxon>
        <taxon>Bromelioideae</taxon>
        <taxon>Ananas</taxon>
    </lineage>
</organism>
<accession>A0A6P5EEY3</accession>
<keyword evidence="1" id="KW-0862">Zinc</keyword>
<sequence>MTEYERDFSHIVELIPFVVHDEYHKAPLFARGLRPSIRLLIASHGMLTFDERLDRALMVQSDMDEARIEQDASEKSEDRKRAQESFVGGQSSNGRPPKHRKTQSGSSNAPATSQRQSTRPCVICGKAHKVNECPQRHNHCYKCGQRGHLQADCINGVGTVSTVVSTPAAPWQDCGNTAYSLSGRPSTSRQEKGAH</sequence>
<feature type="compositionally biased region" description="Basic and acidic residues" evidence="2">
    <location>
        <begin position="64"/>
        <end position="83"/>
    </location>
</feature>
<keyword evidence="4" id="KW-1185">Reference proteome</keyword>
<dbReference type="GO" id="GO:0008270">
    <property type="term" value="F:zinc ion binding"/>
    <property type="evidence" value="ECO:0007669"/>
    <property type="project" value="UniProtKB-KW"/>
</dbReference>
<dbReference type="Proteomes" id="UP000515123">
    <property type="component" value="Unplaced"/>
</dbReference>